<dbReference type="Gene3D" id="3.30.420.40">
    <property type="match status" value="1"/>
</dbReference>
<feature type="region of interest" description="Disordered" evidence="6">
    <location>
        <begin position="601"/>
        <end position="631"/>
    </location>
</feature>
<feature type="region of interest" description="Disordered" evidence="6">
    <location>
        <begin position="665"/>
        <end position="697"/>
    </location>
</feature>
<dbReference type="PANTHER" id="PTHR11782">
    <property type="entry name" value="ADENOSINE/GUANOSINE DIPHOSPHATASE"/>
    <property type="match status" value="1"/>
</dbReference>
<evidence type="ECO:0000256" key="4">
    <source>
        <dbReference type="PIRSR" id="PIRSR600407-2"/>
    </source>
</evidence>
<keyword evidence="9" id="KW-1185">Reference proteome</keyword>
<reference evidence="8" key="1">
    <citation type="journal article" date="2020" name="Stud. Mycol.">
        <title>101 Dothideomycetes genomes: a test case for predicting lifestyles and emergence of pathogens.</title>
        <authorList>
            <person name="Haridas S."/>
            <person name="Albert R."/>
            <person name="Binder M."/>
            <person name="Bloem J."/>
            <person name="Labutti K."/>
            <person name="Salamov A."/>
            <person name="Andreopoulos B."/>
            <person name="Baker S."/>
            <person name="Barry K."/>
            <person name="Bills G."/>
            <person name="Bluhm B."/>
            <person name="Cannon C."/>
            <person name="Castanera R."/>
            <person name="Culley D."/>
            <person name="Daum C."/>
            <person name="Ezra D."/>
            <person name="Gonzalez J."/>
            <person name="Henrissat B."/>
            <person name="Kuo A."/>
            <person name="Liang C."/>
            <person name="Lipzen A."/>
            <person name="Lutzoni F."/>
            <person name="Magnuson J."/>
            <person name="Mondo S."/>
            <person name="Nolan M."/>
            <person name="Ohm R."/>
            <person name="Pangilinan J."/>
            <person name="Park H.-J."/>
            <person name="Ramirez L."/>
            <person name="Alfaro M."/>
            <person name="Sun H."/>
            <person name="Tritt A."/>
            <person name="Yoshinaga Y."/>
            <person name="Zwiers L.-H."/>
            <person name="Turgeon B."/>
            <person name="Goodwin S."/>
            <person name="Spatafora J."/>
            <person name="Crous P."/>
            <person name="Grigoriev I."/>
        </authorList>
    </citation>
    <scope>NUCLEOTIDE SEQUENCE</scope>
    <source>
        <strain evidence="8">CBS 260.36</strain>
    </source>
</reference>
<organism evidence="8 9">
    <name type="scientific">Myriangium duriaei CBS 260.36</name>
    <dbReference type="NCBI Taxonomy" id="1168546"/>
    <lineage>
        <taxon>Eukaryota</taxon>
        <taxon>Fungi</taxon>
        <taxon>Dikarya</taxon>
        <taxon>Ascomycota</taxon>
        <taxon>Pezizomycotina</taxon>
        <taxon>Dothideomycetes</taxon>
        <taxon>Dothideomycetidae</taxon>
        <taxon>Myriangiales</taxon>
        <taxon>Myriangiaceae</taxon>
        <taxon>Myriangium</taxon>
    </lineage>
</organism>
<feature type="active site" description="Proton acceptor" evidence="3">
    <location>
        <position position="145"/>
    </location>
</feature>
<dbReference type="CDD" id="cd24039">
    <property type="entry name" value="ASKHA_NBD_YND1-like"/>
    <property type="match status" value="1"/>
</dbReference>
<dbReference type="GO" id="GO:0005524">
    <property type="term" value="F:ATP binding"/>
    <property type="evidence" value="ECO:0007669"/>
    <property type="project" value="UniProtKB-KW"/>
</dbReference>
<keyword evidence="7" id="KW-0812">Transmembrane</keyword>
<dbReference type="GO" id="GO:0006256">
    <property type="term" value="P:UDP catabolic process"/>
    <property type="evidence" value="ECO:0007669"/>
    <property type="project" value="TreeGrafter"/>
</dbReference>
<protein>
    <recommendedName>
        <fullName evidence="10">Golgi apyrase</fullName>
    </recommendedName>
</protein>
<dbReference type="GO" id="GO:0005794">
    <property type="term" value="C:Golgi apparatus"/>
    <property type="evidence" value="ECO:0007669"/>
    <property type="project" value="UniProtKB-ARBA"/>
</dbReference>
<feature type="transmembrane region" description="Helical" evidence="7">
    <location>
        <begin position="524"/>
        <end position="543"/>
    </location>
</feature>
<evidence type="ECO:0000256" key="6">
    <source>
        <dbReference type="SAM" id="MobiDB-lite"/>
    </source>
</evidence>
<dbReference type="GO" id="GO:0045134">
    <property type="term" value="F:UDP phosphatase activity"/>
    <property type="evidence" value="ECO:0007669"/>
    <property type="project" value="TreeGrafter"/>
</dbReference>
<keyword evidence="7" id="KW-1133">Transmembrane helix</keyword>
<evidence type="ECO:0008006" key="10">
    <source>
        <dbReference type="Google" id="ProtNLM"/>
    </source>
</evidence>
<evidence type="ECO:0000256" key="1">
    <source>
        <dbReference type="ARBA" id="ARBA00009283"/>
    </source>
</evidence>
<comment type="caution">
    <text evidence="8">The sequence shown here is derived from an EMBL/GenBank/DDBJ whole genome shotgun (WGS) entry which is preliminary data.</text>
</comment>
<dbReference type="GO" id="GO:0046036">
    <property type="term" value="P:CTP metabolic process"/>
    <property type="evidence" value="ECO:0007669"/>
    <property type="project" value="TreeGrafter"/>
</dbReference>
<dbReference type="Gene3D" id="3.30.420.150">
    <property type="entry name" value="Exopolyphosphatase. Domain 2"/>
    <property type="match status" value="1"/>
</dbReference>
<keyword evidence="2 5" id="KW-0378">Hydrolase</keyword>
<dbReference type="Proteomes" id="UP000799439">
    <property type="component" value="Unassembled WGS sequence"/>
</dbReference>
<dbReference type="GO" id="GO:0016020">
    <property type="term" value="C:membrane"/>
    <property type="evidence" value="ECO:0007669"/>
    <property type="project" value="TreeGrafter"/>
</dbReference>
<gene>
    <name evidence="8" type="ORF">K461DRAFT_329757</name>
</gene>
<keyword evidence="7" id="KW-0472">Membrane</keyword>
<accession>A0A9P4IY81</accession>
<keyword evidence="4" id="KW-0067">ATP-binding</keyword>
<dbReference type="AlphaFoldDB" id="A0A9P4IY81"/>
<proteinExistence type="inferred from homology"/>
<dbReference type="PANTHER" id="PTHR11782:SF121">
    <property type="entry name" value="NUCLEOSIDE-DIPHOSPHATASE MIG-23"/>
    <property type="match status" value="1"/>
</dbReference>
<evidence type="ECO:0000256" key="5">
    <source>
        <dbReference type="RuleBase" id="RU003833"/>
    </source>
</evidence>
<keyword evidence="4" id="KW-0547">Nucleotide-binding</keyword>
<sequence length="697" mass="76954">MGKWRWGVILDAGSSGTRVYVYRWLKPKKALQKADDEELNRLPELHTKKKWTKKIKPGLSTFGETPELVGSDHLRELMRHALDVIPEDDVEDTPIFLLATAGMRLLPDHQRQAVLANVCSYLQKDTKFQLPDCNLHIQVIPGSTEGLYGWIAANYLLGGFDATIDHGHGHHTYGFLDMGGASAQIAFAPNNTVAESHGNDLTLLRLRTVGGKQLEYRVFVTTWLEYGVNEARRRFINAMIESSPQSLELPDPCLPAGLIETKSGEVLPPSSKDVQKETYLLGTGKFTECLKQTYPLLDKDAPCTDEPCLSHGVHVPPVDFKVNHFVGVSEYWHTTHSVFEGKDAEAAYDLKTYQAKVEQFCSQDWEAIQSGVTAQKWGKKVDERTAAEVCFKASWLINMLHDGIGIPRAGLEMPSGEQSQNVSEETKEALKAAKDRGLLDSFHAVDKIDGTELSWTLGKMVLYAASQHPPSDKAMAVGFGSNIAGNELPKDFQFPSINSEGVIKSTDDLDWHDRLFASASDRRVPGFIFFFVILGVVGFLLCGRERRQAFMNRLSDPFGRNPPSSSWSAPKRKRGLLNRILSRGPKYDKITTDLEDDFELGHVSGSGSDSDSDGGPGGSVKSTSSSRASGLATPKLLARKSYFDGLPQRNLSARNESRERLGLGVITHGVNSSGNRSRHTSPVRRASPLTPFKTSID</sequence>
<dbReference type="GO" id="GO:0017111">
    <property type="term" value="F:ribonucleoside triphosphate phosphatase activity"/>
    <property type="evidence" value="ECO:0007669"/>
    <property type="project" value="TreeGrafter"/>
</dbReference>
<feature type="binding site" evidence="4">
    <location>
        <begin position="180"/>
        <end position="184"/>
    </location>
    <ligand>
        <name>ATP</name>
        <dbReference type="ChEBI" id="CHEBI:30616"/>
    </ligand>
</feature>
<comment type="similarity">
    <text evidence="1 5">Belongs to the GDA1/CD39 NTPase family.</text>
</comment>
<evidence type="ECO:0000256" key="3">
    <source>
        <dbReference type="PIRSR" id="PIRSR600407-1"/>
    </source>
</evidence>
<dbReference type="EMBL" id="ML996092">
    <property type="protein sequence ID" value="KAF2149014.1"/>
    <property type="molecule type" value="Genomic_DNA"/>
</dbReference>
<evidence type="ECO:0000256" key="7">
    <source>
        <dbReference type="SAM" id="Phobius"/>
    </source>
</evidence>
<evidence type="ECO:0000256" key="2">
    <source>
        <dbReference type="ARBA" id="ARBA00022801"/>
    </source>
</evidence>
<name>A0A9P4IY81_9PEZI</name>
<dbReference type="GO" id="GO:0004382">
    <property type="term" value="F:GDP phosphatase activity"/>
    <property type="evidence" value="ECO:0007669"/>
    <property type="project" value="TreeGrafter"/>
</dbReference>
<evidence type="ECO:0000313" key="8">
    <source>
        <dbReference type="EMBL" id="KAF2149014.1"/>
    </source>
</evidence>
<evidence type="ECO:0000313" key="9">
    <source>
        <dbReference type="Proteomes" id="UP000799439"/>
    </source>
</evidence>
<dbReference type="InterPro" id="IPR000407">
    <property type="entry name" value="GDA1_CD39_NTPase"/>
</dbReference>
<dbReference type="OrthoDB" id="6372431at2759"/>
<dbReference type="Pfam" id="PF01150">
    <property type="entry name" value="GDA1_CD39"/>
    <property type="match status" value="1"/>
</dbReference>
<dbReference type="PROSITE" id="PS01238">
    <property type="entry name" value="GDA1_CD39_NTPASE"/>
    <property type="match status" value="1"/>
</dbReference>